<dbReference type="Pfam" id="PF02133">
    <property type="entry name" value="Transp_cyt_pur"/>
    <property type="match status" value="1"/>
</dbReference>
<dbReference type="InterPro" id="IPR012681">
    <property type="entry name" value="NCS1"/>
</dbReference>
<evidence type="ECO:0000313" key="7">
    <source>
        <dbReference type="EMBL" id="MFD1517843.1"/>
    </source>
</evidence>
<name>A0ABW4ERL9_9PSEU</name>
<dbReference type="PANTHER" id="PTHR30618">
    <property type="entry name" value="NCS1 FAMILY PURINE/PYRIMIDINE TRANSPORTER"/>
    <property type="match status" value="1"/>
</dbReference>
<feature type="transmembrane region" description="Helical" evidence="6">
    <location>
        <begin position="440"/>
        <end position="461"/>
    </location>
</feature>
<evidence type="ECO:0000313" key="8">
    <source>
        <dbReference type="Proteomes" id="UP001597114"/>
    </source>
</evidence>
<keyword evidence="3 6" id="KW-0812">Transmembrane</keyword>
<evidence type="ECO:0000256" key="1">
    <source>
        <dbReference type="ARBA" id="ARBA00004141"/>
    </source>
</evidence>
<dbReference type="Proteomes" id="UP001597114">
    <property type="component" value="Unassembled WGS sequence"/>
</dbReference>
<keyword evidence="5 6" id="KW-0472">Membrane</keyword>
<gene>
    <name evidence="7" type="ORF">ACFSJD_10110</name>
</gene>
<keyword evidence="4 6" id="KW-1133">Transmembrane helix</keyword>
<dbReference type="CDD" id="cd11485">
    <property type="entry name" value="SLC-NCS1sbd_YbbW-like"/>
    <property type="match status" value="1"/>
</dbReference>
<feature type="transmembrane region" description="Helical" evidence="6">
    <location>
        <begin position="390"/>
        <end position="415"/>
    </location>
</feature>
<keyword evidence="8" id="KW-1185">Reference proteome</keyword>
<comment type="similarity">
    <text evidence="2">Belongs to the purine-cytosine permease (2.A.39) family.</text>
</comment>
<accession>A0ABW4ERL9</accession>
<feature type="transmembrane region" description="Helical" evidence="6">
    <location>
        <begin position="360"/>
        <end position="378"/>
    </location>
</feature>
<dbReference type="PANTHER" id="PTHR30618:SF0">
    <property type="entry name" value="PURINE-URACIL PERMEASE NCS1"/>
    <property type="match status" value="1"/>
</dbReference>
<dbReference type="EMBL" id="JBHUCO010000012">
    <property type="protein sequence ID" value="MFD1517843.1"/>
    <property type="molecule type" value="Genomic_DNA"/>
</dbReference>
<feature type="transmembrane region" description="Helical" evidence="6">
    <location>
        <begin position="240"/>
        <end position="261"/>
    </location>
</feature>
<feature type="transmembrane region" description="Helical" evidence="6">
    <location>
        <begin position="481"/>
        <end position="497"/>
    </location>
</feature>
<feature type="transmembrane region" description="Helical" evidence="6">
    <location>
        <begin position="202"/>
        <end position="220"/>
    </location>
</feature>
<dbReference type="Gene3D" id="1.10.4160.10">
    <property type="entry name" value="Hydantoin permease"/>
    <property type="match status" value="1"/>
</dbReference>
<evidence type="ECO:0000256" key="2">
    <source>
        <dbReference type="ARBA" id="ARBA00008974"/>
    </source>
</evidence>
<evidence type="ECO:0000256" key="3">
    <source>
        <dbReference type="ARBA" id="ARBA00022692"/>
    </source>
</evidence>
<dbReference type="NCBIfam" id="TIGR00800">
    <property type="entry name" value="ncs1"/>
    <property type="match status" value="1"/>
</dbReference>
<dbReference type="RefSeq" id="WP_344719769.1">
    <property type="nucleotide sequence ID" value="NZ_BAAAUS010000006.1"/>
</dbReference>
<comment type="caution">
    <text evidence="7">The sequence shown here is derived from an EMBL/GenBank/DDBJ whole genome shotgun (WGS) entry which is preliminary data.</text>
</comment>
<protein>
    <submittedName>
        <fullName evidence="7">NCS1 family nucleobase:cation symporter-1</fullName>
    </submittedName>
</protein>
<evidence type="ECO:0000256" key="6">
    <source>
        <dbReference type="SAM" id="Phobius"/>
    </source>
</evidence>
<feature type="transmembrane region" description="Helical" evidence="6">
    <location>
        <begin position="78"/>
        <end position="98"/>
    </location>
</feature>
<dbReference type="InterPro" id="IPR001248">
    <property type="entry name" value="Pur-cyt_permease"/>
</dbReference>
<comment type="subcellular location">
    <subcellularLocation>
        <location evidence="1">Membrane</location>
        <topology evidence="1">Multi-pass membrane protein</topology>
    </subcellularLocation>
</comment>
<feature type="transmembrane region" description="Helical" evidence="6">
    <location>
        <begin position="51"/>
        <end position="72"/>
    </location>
</feature>
<evidence type="ECO:0000256" key="5">
    <source>
        <dbReference type="ARBA" id="ARBA00023136"/>
    </source>
</evidence>
<feature type="transmembrane region" description="Helical" evidence="6">
    <location>
        <begin position="172"/>
        <end position="190"/>
    </location>
</feature>
<feature type="transmembrane region" description="Helical" evidence="6">
    <location>
        <begin position="131"/>
        <end position="157"/>
    </location>
</feature>
<organism evidence="7 8">
    <name type="scientific">Pseudonocardia yunnanensis</name>
    <dbReference type="NCBI Taxonomy" id="58107"/>
    <lineage>
        <taxon>Bacteria</taxon>
        <taxon>Bacillati</taxon>
        <taxon>Actinomycetota</taxon>
        <taxon>Actinomycetes</taxon>
        <taxon>Pseudonocardiales</taxon>
        <taxon>Pseudonocardiaceae</taxon>
        <taxon>Pseudonocardia</taxon>
    </lineage>
</organism>
<proteinExistence type="inferred from homology"/>
<reference evidence="8" key="1">
    <citation type="journal article" date="2019" name="Int. J. Syst. Evol. Microbiol.">
        <title>The Global Catalogue of Microorganisms (GCM) 10K type strain sequencing project: providing services to taxonomists for standard genome sequencing and annotation.</title>
        <authorList>
            <consortium name="The Broad Institute Genomics Platform"/>
            <consortium name="The Broad Institute Genome Sequencing Center for Infectious Disease"/>
            <person name="Wu L."/>
            <person name="Ma J."/>
        </authorList>
    </citation>
    <scope>NUCLEOTIDE SEQUENCE [LARGE SCALE GENOMIC DNA]</scope>
    <source>
        <strain evidence="8">CCM 7043</strain>
    </source>
</reference>
<feature type="transmembrane region" description="Helical" evidence="6">
    <location>
        <begin position="326"/>
        <end position="348"/>
    </location>
</feature>
<feature type="transmembrane region" description="Helical" evidence="6">
    <location>
        <begin position="281"/>
        <end position="306"/>
    </location>
</feature>
<dbReference type="InterPro" id="IPR045225">
    <property type="entry name" value="Uracil/uridine/allantoin_perm"/>
</dbReference>
<sequence length="521" mass="55721">MAMPDVSGSQAVNPDGRVDLADRAALAGGRYANSELLPTELSKRTWTTYNYAALWMGMAHNIPSYLLASGLVALGMDWLQAFGTITLANLIVLVPMLLNSHAGTKYGIPFPVFARAFYGVRGANLPALLRAFIACGWFGIQTWVGGQAIFVIVGALAGDSWLHAAGFGGQPWTMWLSFAVFWVVQMALIWRGIDALRRFENWAAPLVSVGFLGLMIWVVVKVGGFGPIFAEPSKLGWGPGFWTVFAPSLMGMIAFWATLSLNMPDFTRFGGSQRTQALGQLYGLPTTMAFISMISIVVTSGTIVLYGQAIWDPVEVASKFTSPVAVIIGLIMAVLATISANVAANVVSPSYDFSNALPRLLNFRTAGLVTGVIGIVIQPWHLVSNPKTYIFTWLGFYGGVLASVAGVLIAGYWVVNRRQLELAELYSESGRYWFTSGWDLRAVVATVIGAVVAVGGAYSAAGSGPFPSGGLIPVLKPVYDYSWVAGLIVGFGVYLLMNRPAGQRKAGRPSGPCCPTGRTAC</sequence>
<evidence type="ECO:0000256" key="4">
    <source>
        <dbReference type="ARBA" id="ARBA00022989"/>
    </source>
</evidence>